<dbReference type="InterPro" id="IPR002654">
    <property type="entry name" value="Glyco_trans_25"/>
</dbReference>
<evidence type="ECO:0000259" key="1">
    <source>
        <dbReference type="Pfam" id="PF01755"/>
    </source>
</evidence>
<reference evidence="2" key="1">
    <citation type="journal article" date="2021" name="PeerJ">
        <title>Extensive microbial diversity within the chicken gut microbiome revealed by metagenomics and culture.</title>
        <authorList>
            <person name="Gilroy R."/>
            <person name="Ravi A."/>
            <person name="Getino M."/>
            <person name="Pursley I."/>
            <person name="Horton D.L."/>
            <person name="Alikhan N.F."/>
            <person name="Baker D."/>
            <person name="Gharbi K."/>
            <person name="Hall N."/>
            <person name="Watson M."/>
            <person name="Adriaenssens E.M."/>
            <person name="Foster-Nyarko E."/>
            <person name="Jarju S."/>
            <person name="Secka A."/>
            <person name="Antonio M."/>
            <person name="Oren A."/>
            <person name="Chaudhuri R.R."/>
            <person name="La Ragione R."/>
            <person name="Hildebrand F."/>
            <person name="Pallen M.J."/>
        </authorList>
    </citation>
    <scope>NUCLEOTIDE SEQUENCE</scope>
    <source>
        <strain evidence="2">CHK160-9182</strain>
    </source>
</reference>
<evidence type="ECO:0000313" key="2">
    <source>
        <dbReference type="EMBL" id="HIW07561.1"/>
    </source>
</evidence>
<dbReference type="EMBL" id="DXHP01000207">
    <property type="protein sequence ID" value="HIW07561.1"/>
    <property type="molecule type" value="Genomic_DNA"/>
</dbReference>
<name>A0A9D1TUS8_9GAMM</name>
<accession>A0A9D1TUS8</accession>
<evidence type="ECO:0000313" key="3">
    <source>
        <dbReference type="Proteomes" id="UP000823934"/>
    </source>
</evidence>
<sequence>MEIFIVNLSKAVDKREYMREQLDRLKISNYRFVEAIYGKNLPESFFIDGVDNYPKCSLTKSEIGCALSHLKIYQEMVDASLPYAIILEDDVVLPDDFKEFSEKISESIDHSSSKVISLGKANKITLLRKYFSYNSYGEYTAVTGFGTYAYVINLAAAKSLLQHLMPIRYEADMFMHFRENGWLKYFRVFYPQYVHVIDDHDAQSDIFIERDQLKQKRHQYKKYVLLKKRSIWLRLKNRMRRIFWKIKQIRN</sequence>
<comment type="caution">
    <text evidence="2">The sequence shown here is derived from an EMBL/GenBank/DDBJ whole genome shotgun (WGS) entry which is preliminary data.</text>
</comment>
<protein>
    <submittedName>
        <fullName evidence="2">Glycosyltransferase family 25 protein</fullName>
    </submittedName>
</protein>
<dbReference type="AlphaFoldDB" id="A0A9D1TUS8"/>
<gene>
    <name evidence="2" type="ORF">H9889_09605</name>
</gene>
<dbReference type="CDD" id="cd06532">
    <property type="entry name" value="Glyco_transf_25"/>
    <property type="match status" value="1"/>
</dbReference>
<dbReference type="Proteomes" id="UP000823934">
    <property type="component" value="Unassembled WGS sequence"/>
</dbReference>
<feature type="domain" description="Glycosyl transferase family 25" evidence="1">
    <location>
        <begin position="2"/>
        <end position="175"/>
    </location>
</feature>
<organism evidence="2 3">
    <name type="scientific">Candidatus Ignatzschineria merdigallinarum</name>
    <dbReference type="NCBI Taxonomy" id="2838621"/>
    <lineage>
        <taxon>Bacteria</taxon>
        <taxon>Pseudomonadati</taxon>
        <taxon>Pseudomonadota</taxon>
        <taxon>Gammaproteobacteria</taxon>
        <taxon>Cardiobacteriales</taxon>
        <taxon>Ignatzschineriaceae</taxon>
        <taxon>Ignatzschineria</taxon>
    </lineage>
</organism>
<dbReference type="Pfam" id="PF01755">
    <property type="entry name" value="Glyco_transf_25"/>
    <property type="match status" value="1"/>
</dbReference>
<proteinExistence type="predicted"/>
<reference evidence="2" key="2">
    <citation type="submission" date="2021-04" db="EMBL/GenBank/DDBJ databases">
        <authorList>
            <person name="Gilroy R."/>
        </authorList>
    </citation>
    <scope>NUCLEOTIDE SEQUENCE</scope>
    <source>
        <strain evidence="2">CHK160-9182</strain>
    </source>
</reference>